<keyword evidence="3" id="KW-0539">Nucleus</keyword>
<organism evidence="5 6">
    <name type="scientific">Coccomyxa subellipsoidea (strain C-169)</name>
    <name type="common">Green microalga</name>
    <dbReference type="NCBI Taxonomy" id="574566"/>
    <lineage>
        <taxon>Eukaryota</taxon>
        <taxon>Viridiplantae</taxon>
        <taxon>Chlorophyta</taxon>
        <taxon>core chlorophytes</taxon>
        <taxon>Trebouxiophyceae</taxon>
        <taxon>Trebouxiophyceae incertae sedis</taxon>
        <taxon>Coccomyxaceae</taxon>
        <taxon>Coccomyxa</taxon>
        <taxon>Coccomyxa subellipsoidea</taxon>
    </lineage>
</organism>
<dbReference type="Proteomes" id="UP000007264">
    <property type="component" value="Unassembled WGS sequence"/>
</dbReference>
<dbReference type="GO" id="GO:0035861">
    <property type="term" value="C:site of double-strand break"/>
    <property type="evidence" value="ECO:0007669"/>
    <property type="project" value="TreeGrafter"/>
</dbReference>
<dbReference type="GO" id="GO:0006289">
    <property type="term" value="P:nucleotide-excision repair"/>
    <property type="evidence" value="ECO:0007669"/>
    <property type="project" value="TreeGrafter"/>
</dbReference>
<dbReference type="Gene3D" id="3.70.10.10">
    <property type="match status" value="1"/>
</dbReference>
<dbReference type="InterPro" id="IPR007150">
    <property type="entry name" value="HUS1/Mec3"/>
</dbReference>
<evidence type="ECO:0000256" key="3">
    <source>
        <dbReference type="ARBA" id="ARBA00023242"/>
    </source>
</evidence>
<evidence type="ECO:0000256" key="4">
    <source>
        <dbReference type="PIRNR" id="PIRNR011312"/>
    </source>
</evidence>
<gene>
    <name evidence="5" type="ORF">COCSUDRAFT_47833</name>
</gene>
<dbReference type="STRING" id="574566.I0YVA6"/>
<comment type="caution">
    <text evidence="5">The sequence shown here is derived from an EMBL/GenBank/DDBJ whole genome shotgun (WGS) entry which is preliminary data.</text>
</comment>
<dbReference type="AlphaFoldDB" id="I0YVA6"/>
<dbReference type="KEGG" id="csl:COCSUDRAFT_47833"/>
<keyword evidence="6" id="KW-1185">Reference proteome</keyword>
<dbReference type="PANTHER" id="PTHR12900:SF0">
    <property type="entry name" value="CHECKPOINT PROTEIN"/>
    <property type="match status" value="1"/>
</dbReference>
<dbReference type="GO" id="GO:0031573">
    <property type="term" value="P:mitotic intra-S DNA damage checkpoint signaling"/>
    <property type="evidence" value="ECO:0007669"/>
    <property type="project" value="TreeGrafter"/>
</dbReference>
<dbReference type="Pfam" id="PF04005">
    <property type="entry name" value="Hus1"/>
    <property type="match status" value="1"/>
</dbReference>
<dbReference type="OrthoDB" id="337750at2759"/>
<name>I0YVA6_COCSC</name>
<dbReference type="GO" id="GO:0030896">
    <property type="term" value="C:checkpoint clamp complex"/>
    <property type="evidence" value="ECO:0007669"/>
    <property type="project" value="InterPro"/>
</dbReference>
<dbReference type="EMBL" id="AGSI01000010">
    <property type="protein sequence ID" value="EIE22325.1"/>
    <property type="molecule type" value="Genomic_DNA"/>
</dbReference>
<dbReference type="GO" id="GO:0000723">
    <property type="term" value="P:telomere maintenance"/>
    <property type="evidence" value="ECO:0007669"/>
    <property type="project" value="TreeGrafter"/>
</dbReference>
<dbReference type="eggNOG" id="KOG3999">
    <property type="taxonomic scope" value="Eukaryota"/>
</dbReference>
<evidence type="ECO:0000256" key="2">
    <source>
        <dbReference type="ARBA" id="ARBA00005563"/>
    </source>
</evidence>
<evidence type="ECO:0000313" key="5">
    <source>
        <dbReference type="EMBL" id="EIE22325.1"/>
    </source>
</evidence>
<accession>I0YVA6</accession>
<evidence type="ECO:0000313" key="6">
    <source>
        <dbReference type="Proteomes" id="UP000007264"/>
    </source>
</evidence>
<evidence type="ECO:0000256" key="1">
    <source>
        <dbReference type="ARBA" id="ARBA00004123"/>
    </source>
</evidence>
<dbReference type="GO" id="GO:0033314">
    <property type="term" value="P:mitotic DNA replication checkpoint signaling"/>
    <property type="evidence" value="ECO:0007669"/>
    <property type="project" value="TreeGrafter"/>
</dbReference>
<dbReference type="GO" id="GO:0044778">
    <property type="term" value="P:meiotic DNA integrity checkpoint signaling"/>
    <property type="evidence" value="ECO:0007669"/>
    <property type="project" value="TreeGrafter"/>
</dbReference>
<dbReference type="PIRSF" id="PIRSF011312">
    <property type="entry name" value="Cell_cycle_HUS1"/>
    <property type="match status" value="1"/>
</dbReference>
<comment type="similarity">
    <text evidence="2 4">Belongs to the HUS1 family.</text>
</comment>
<dbReference type="GeneID" id="17040311"/>
<dbReference type="GO" id="GO:0005730">
    <property type="term" value="C:nucleolus"/>
    <property type="evidence" value="ECO:0007669"/>
    <property type="project" value="InterPro"/>
</dbReference>
<dbReference type="RefSeq" id="XP_005646869.1">
    <property type="nucleotide sequence ID" value="XM_005646812.1"/>
</dbReference>
<dbReference type="PANTHER" id="PTHR12900">
    <property type="entry name" value="MITOTIC AND DNA DAMAGE CHECKPOINT PROTEIN HUS1"/>
    <property type="match status" value="1"/>
</dbReference>
<comment type="subcellular location">
    <subcellularLocation>
        <location evidence="1">Nucleus</location>
    </subcellularLocation>
</comment>
<protein>
    <recommendedName>
        <fullName evidence="4">Checkpoint protein</fullName>
    </recommendedName>
</protein>
<proteinExistence type="inferred from homology"/>
<dbReference type="InterPro" id="IPR016580">
    <property type="entry name" value="HUS1"/>
</dbReference>
<sequence length="320" mass="35265">MKFKATFTDRGLRTLEKGICPALERHGKACHMLLSREDVHLIQTTLDADGMLICARWAIEVLFEPSTYTCDSRHHNLIAFQLEVGLLRRVLQAAGANDADSLEVKLAMRAVPTGTNTPPVSKPFLTFTCRGLNLNMVQDLPISKPHLPAEIDRLVMDKDITQVCPFYLDLQGEGQRLQAIVDKLRSISATMTLVTTKHGHLHLQVAAEQLQLATEVQSLEVLPAAVARDAQPLSEAAPEGRLREAARNGDAASAIVQVKHFTKSLHSSQLTQPAQVLCGIGETGGHVHFMFVYRDPFSEAGYDDKISLSYKLPVLQDNDL</sequence>
<dbReference type="GO" id="GO:0000724">
    <property type="term" value="P:double-strand break repair via homologous recombination"/>
    <property type="evidence" value="ECO:0007669"/>
    <property type="project" value="TreeGrafter"/>
</dbReference>
<reference evidence="5 6" key="1">
    <citation type="journal article" date="2012" name="Genome Biol.">
        <title>The genome of the polar eukaryotic microalga coccomyxa subellipsoidea reveals traits of cold adaptation.</title>
        <authorList>
            <person name="Blanc G."/>
            <person name="Agarkova I."/>
            <person name="Grimwood J."/>
            <person name="Kuo A."/>
            <person name="Brueggeman A."/>
            <person name="Dunigan D."/>
            <person name="Gurnon J."/>
            <person name="Ladunga I."/>
            <person name="Lindquist E."/>
            <person name="Lucas S."/>
            <person name="Pangilinan J."/>
            <person name="Proschold T."/>
            <person name="Salamov A."/>
            <person name="Schmutz J."/>
            <person name="Weeks D."/>
            <person name="Yamada T."/>
            <person name="Claverie J.M."/>
            <person name="Grigoriev I."/>
            <person name="Van Etten J."/>
            <person name="Lomsadze A."/>
            <person name="Borodovsky M."/>
        </authorList>
    </citation>
    <scope>NUCLEOTIDE SEQUENCE [LARGE SCALE GENOMIC DNA]</scope>
    <source>
        <strain evidence="5 6">C-169</strain>
    </source>
</reference>